<organism evidence="1 2">
    <name type="scientific">Cirrhinus mrigala</name>
    <name type="common">Mrigala</name>
    <dbReference type="NCBI Taxonomy" id="683832"/>
    <lineage>
        <taxon>Eukaryota</taxon>
        <taxon>Metazoa</taxon>
        <taxon>Chordata</taxon>
        <taxon>Craniata</taxon>
        <taxon>Vertebrata</taxon>
        <taxon>Euteleostomi</taxon>
        <taxon>Actinopterygii</taxon>
        <taxon>Neopterygii</taxon>
        <taxon>Teleostei</taxon>
        <taxon>Ostariophysi</taxon>
        <taxon>Cypriniformes</taxon>
        <taxon>Cyprinidae</taxon>
        <taxon>Labeoninae</taxon>
        <taxon>Labeonini</taxon>
        <taxon>Cirrhinus</taxon>
    </lineage>
</organism>
<reference evidence="1 2" key="1">
    <citation type="submission" date="2024-05" db="EMBL/GenBank/DDBJ databases">
        <title>Genome sequencing and assembly of Indian major carp, Cirrhinus mrigala (Hamilton, 1822).</title>
        <authorList>
            <person name="Mohindra V."/>
            <person name="Chowdhury L.M."/>
            <person name="Lal K."/>
            <person name="Jena J.K."/>
        </authorList>
    </citation>
    <scope>NUCLEOTIDE SEQUENCE [LARGE SCALE GENOMIC DNA]</scope>
    <source>
        <strain evidence="1">CM1030</strain>
        <tissue evidence="1">Blood</tissue>
    </source>
</reference>
<evidence type="ECO:0000313" key="1">
    <source>
        <dbReference type="EMBL" id="KAL0188485.1"/>
    </source>
</evidence>
<dbReference type="PANTHER" id="PTHR43778">
    <property type="entry name" value="PYRUVATE CARBOXYLASE"/>
    <property type="match status" value="1"/>
</dbReference>
<dbReference type="InterPro" id="IPR013785">
    <property type="entry name" value="Aldolase_TIM"/>
</dbReference>
<dbReference type="EMBL" id="JAMKFB020000007">
    <property type="protein sequence ID" value="KAL0188485.1"/>
    <property type="molecule type" value="Genomic_DNA"/>
</dbReference>
<feature type="non-terminal residue" evidence="1">
    <location>
        <position position="63"/>
    </location>
</feature>
<evidence type="ECO:0000313" key="2">
    <source>
        <dbReference type="Proteomes" id="UP001529510"/>
    </source>
</evidence>
<gene>
    <name evidence="1" type="ORF">M9458_015584</name>
</gene>
<dbReference type="AlphaFoldDB" id="A0ABD0QRY8"/>
<dbReference type="Gene3D" id="3.20.20.70">
    <property type="entry name" value="Aldolase class I"/>
    <property type="match status" value="1"/>
</dbReference>
<dbReference type="PANTHER" id="PTHR43778:SF2">
    <property type="entry name" value="PYRUVATE CARBOXYLASE, MITOCHONDRIAL"/>
    <property type="match status" value="1"/>
</dbReference>
<sequence>MGFREVLLKEGPEGFARAVRQHQGLLLMDTTFRDAHQTHDLKKIAPFVSHNFNNLFSLENWGG</sequence>
<name>A0ABD0QRY8_CIRMR</name>
<proteinExistence type="predicted"/>
<dbReference type="InterPro" id="IPR055268">
    <property type="entry name" value="PCB-like"/>
</dbReference>
<comment type="caution">
    <text evidence="1">The sequence shown here is derived from an EMBL/GenBank/DDBJ whole genome shotgun (WGS) entry which is preliminary data.</text>
</comment>
<protein>
    <recommendedName>
        <fullName evidence="3">Pyruvate carboxylase</fullName>
    </recommendedName>
</protein>
<accession>A0ABD0QRY8</accession>
<dbReference type="Proteomes" id="UP001529510">
    <property type="component" value="Unassembled WGS sequence"/>
</dbReference>
<keyword evidence="2" id="KW-1185">Reference proteome</keyword>
<evidence type="ECO:0008006" key="3">
    <source>
        <dbReference type="Google" id="ProtNLM"/>
    </source>
</evidence>